<keyword evidence="2" id="KW-1015">Disulfide bond</keyword>
<proteinExistence type="predicted"/>
<keyword evidence="5" id="KW-1185">Reference proteome</keyword>
<accession>A0A9P9YMC3</accession>
<reference evidence="4" key="1">
    <citation type="journal article" date="2023" name="Genome Biol. Evol.">
        <title>Long-read-based Genome Assembly of Drosophila gunungcola Reveals Fewer Chemosensory Genes in Flower-breeding Species.</title>
        <authorList>
            <person name="Negi A."/>
            <person name="Liao B.Y."/>
            <person name="Yeh S.D."/>
        </authorList>
    </citation>
    <scope>NUCLEOTIDE SEQUENCE</scope>
    <source>
        <strain evidence="4">Sukarami</strain>
    </source>
</reference>
<evidence type="ECO:0000259" key="3">
    <source>
        <dbReference type="PROSITE" id="PS51041"/>
    </source>
</evidence>
<name>A0A9P9YMC3_9MUSC</name>
<dbReference type="Proteomes" id="UP001059596">
    <property type="component" value="Unassembled WGS sequence"/>
</dbReference>
<comment type="caution">
    <text evidence="4">The sequence shown here is derived from an EMBL/GenBank/DDBJ whole genome shotgun (WGS) entry which is preliminary data.</text>
</comment>
<protein>
    <recommendedName>
        <fullName evidence="3">EMI domain-containing protein</fullName>
    </recommendedName>
</protein>
<evidence type="ECO:0000313" key="4">
    <source>
        <dbReference type="EMBL" id="KAI8039388.1"/>
    </source>
</evidence>
<dbReference type="PROSITE" id="PS51041">
    <property type="entry name" value="EMI"/>
    <property type="match status" value="1"/>
</dbReference>
<evidence type="ECO:0000256" key="1">
    <source>
        <dbReference type="ARBA" id="ARBA00022729"/>
    </source>
</evidence>
<sequence>MQQRTVTMPVKRTEVYSRPTWKHMATPCQPPTYNGQMCTRVQVVHEKAYRDIIDHKTAQQMSYDCCSGWSRENPRADACMKREYF</sequence>
<keyword evidence="1" id="KW-0732">Signal</keyword>
<evidence type="ECO:0000256" key="2">
    <source>
        <dbReference type="ARBA" id="ARBA00023157"/>
    </source>
</evidence>
<evidence type="ECO:0000313" key="5">
    <source>
        <dbReference type="Proteomes" id="UP001059596"/>
    </source>
</evidence>
<feature type="domain" description="EMI" evidence="3">
    <location>
        <begin position="1"/>
        <end position="81"/>
    </location>
</feature>
<dbReference type="EMBL" id="JAMKOV010000006">
    <property type="protein sequence ID" value="KAI8039388.1"/>
    <property type="molecule type" value="Genomic_DNA"/>
</dbReference>
<organism evidence="4 5">
    <name type="scientific">Drosophila gunungcola</name>
    <name type="common">fruit fly</name>
    <dbReference type="NCBI Taxonomy" id="103775"/>
    <lineage>
        <taxon>Eukaryota</taxon>
        <taxon>Metazoa</taxon>
        <taxon>Ecdysozoa</taxon>
        <taxon>Arthropoda</taxon>
        <taxon>Hexapoda</taxon>
        <taxon>Insecta</taxon>
        <taxon>Pterygota</taxon>
        <taxon>Neoptera</taxon>
        <taxon>Endopterygota</taxon>
        <taxon>Diptera</taxon>
        <taxon>Brachycera</taxon>
        <taxon>Muscomorpha</taxon>
        <taxon>Ephydroidea</taxon>
        <taxon>Drosophilidae</taxon>
        <taxon>Drosophila</taxon>
        <taxon>Sophophora</taxon>
    </lineage>
</organism>
<dbReference type="InterPro" id="IPR011489">
    <property type="entry name" value="EMI_domain"/>
</dbReference>
<dbReference type="AlphaFoldDB" id="A0A9P9YMC3"/>
<gene>
    <name evidence="4" type="ORF">M5D96_008112</name>
</gene>
<dbReference type="Pfam" id="PF07546">
    <property type="entry name" value="EMI"/>
    <property type="match status" value="1"/>
</dbReference>